<reference evidence="1 2" key="1">
    <citation type="submission" date="2013-01" db="EMBL/GenBank/DDBJ databases">
        <authorList>
            <person name="Harkins D.M."/>
            <person name="Durkin A.S."/>
            <person name="Brinkac L.M."/>
            <person name="Haft D.H."/>
            <person name="Selengut J.D."/>
            <person name="Sanka R."/>
            <person name="DePew J."/>
            <person name="Purushe J."/>
            <person name="Galloway R.L."/>
            <person name="Vinetz J.M."/>
            <person name="Sutton G.G."/>
            <person name="Nierman W.C."/>
            <person name="Fouts D.E."/>
        </authorList>
    </citation>
    <scope>NUCLEOTIDE SEQUENCE [LARGE SCALE GENOMIC DNA]</scope>
    <source>
        <strain evidence="1 2">Sponselee CDC</strain>
    </source>
</reference>
<dbReference type="Proteomes" id="UP000011873">
    <property type="component" value="Unassembled WGS sequence"/>
</dbReference>
<dbReference type="EMBL" id="ANMU01000136">
    <property type="protein sequence ID" value="EMJ79127.1"/>
    <property type="molecule type" value="Genomic_DNA"/>
</dbReference>
<evidence type="ECO:0000313" key="1">
    <source>
        <dbReference type="EMBL" id="EMJ79127.1"/>
    </source>
</evidence>
<accession>M6BHD4</accession>
<name>M6BHD4_LEPBO</name>
<organism evidence="1 2">
    <name type="scientific">Leptospira borgpetersenii serovar Hardjo-bovis str. Sponselee</name>
    <dbReference type="NCBI Taxonomy" id="1303729"/>
    <lineage>
        <taxon>Bacteria</taxon>
        <taxon>Pseudomonadati</taxon>
        <taxon>Spirochaetota</taxon>
        <taxon>Spirochaetia</taxon>
        <taxon>Leptospirales</taxon>
        <taxon>Leptospiraceae</taxon>
        <taxon>Leptospira</taxon>
    </lineage>
</organism>
<comment type="caution">
    <text evidence="1">The sequence shown here is derived from an EMBL/GenBank/DDBJ whole genome shotgun (WGS) entry which is preliminary data.</text>
</comment>
<protein>
    <submittedName>
        <fullName evidence="1">Uncharacterized protein</fullName>
    </submittedName>
</protein>
<gene>
    <name evidence="1" type="ORF">LEP1GSC016_3549</name>
</gene>
<dbReference type="AlphaFoldDB" id="M6BHD4"/>
<dbReference type="PATRIC" id="fig|1218567.3.peg.3533"/>
<evidence type="ECO:0000313" key="2">
    <source>
        <dbReference type="Proteomes" id="UP000011873"/>
    </source>
</evidence>
<proteinExistence type="predicted"/>
<sequence>MLNSLRENEISNREKVWILSLNKSENELQAHNDRLFG</sequence>